<dbReference type="InterPro" id="IPR036397">
    <property type="entry name" value="RNaseH_sf"/>
</dbReference>
<dbReference type="SUPFAM" id="SSF53098">
    <property type="entry name" value="Ribonuclease H-like"/>
    <property type="match status" value="1"/>
</dbReference>
<dbReference type="OrthoDB" id="2267587at2759"/>
<dbReference type="InterPro" id="IPR012337">
    <property type="entry name" value="RNaseH-like_sf"/>
</dbReference>
<dbReference type="Gene3D" id="3.30.420.10">
    <property type="entry name" value="Ribonuclease H-like superfamily/Ribonuclease H"/>
    <property type="match status" value="1"/>
</dbReference>
<gene>
    <name evidence="1" type="ORF">PLEOSDRAFT_163433</name>
</gene>
<dbReference type="AlphaFoldDB" id="A0A067N6D3"/>
<organism evidence="1 2">
    <name type="scientific">Pleurotus ostreatus (strain PC15)</name>
    <name type="common">Oyster mushroom</name>
    <dbReference type="NCBI Taxonomy" id="1137138"/>
    <lineage>
        <taxon>Eukaryota</taxon>
        <taxon>Fungi</taxon>
        <taxon>Dikarya</taxon>
        <taxon>Basidiomycota</taxon>
        <taxon>Agaricomycotina</taxon>
        <taxon>Agaricomycetes</taxon>
        <taxon>Agaricomycetidae</taxon>
        <taxon>Agaricales</taxon>
        <taxon>Pleurotineae</taxon>
        <taxon>Pleurotaceae</taxon>
        <taxon>Pleurotus</taxon>
    </lineage>
</organism>
<dbReference type="Proteomes" id="UP000027073">
    <property type="component" value="Unassembled WGS sequence"/>
</dbReference>
<sequence>MTTNAPLPLFTIDPNSVLLATNVALTEAYVKQLIQEAHTCSFFGLAVELMPCTQVRLVQIASGNAVYVFDINRITHFPDTLKSFLRNEAYVKLGVGVLGAAKALHTDEVELASAGELSRLHRMSDLSGAISGIPFASCVAMNTLTKTWLRRSLNKDLQPAHQWIGKLRDEHYIHAATHAAVALAIYHRMMTDKVLRNARPRLWIFSAYDACTSEPVGLVKEYAPYAAMSTQYITSMEGSLAQMKKRFRDADNTLEGDDFNTWTELMMPEAVVLCASLTRAFDVYNRQMSGRNS</sequence>
<name>A0A067N6D3_PLEO1</name>
<dbReference type="EMBL" id="KL198014">
    <property type="protein sequence ID" value="KDQ22530.1"/>
    <property type="molecule type" value="Genomic_DNA"/>
</dbReference>
<evidence type="ECO:0008006" key="3">
    <source>
        <dbReference type="Google" id="ProtNLM"/>
    </source>
</evidence>
<dbReference type="InParanoid" id="A0A067N6D3"/>
<dbReference type="GO" id="GO:0003676">
    <property type="term" value="F:nucleic acid binding"/>
    <property type="evidence" value="ECO:0007669"/>
    <property type="project" value="InterPro"/>
</dbReference>
<dbReference type="HOGENOM" id="CLU_960167_0_0_1"/>
<proteinExistence type="predicted"/>
<evidence type="ECO:0000313" key="1">
    <source>
        <dbReference type="EMBL" id="KDQ22530.1"/>
    </source>
</evidence>
<dbReference type="VEuPathDB" id="FungiDB:PLEOSDRAFT_163433"/>
<accession>A0A067N6D3</accession>
<reference evidence="2" key="1">
    <citation type="journal article" date="2014" name="Proc. Natl. Acad. Sci. U.S.A.">
        <title>Extensive sampling of basidiomycete genomes demonstrates inadequacy of the white-rot/brown-rot paradigm for wood decay fungi.</title>
        <authorList>
            <person name="Riley R."/>
            <person name="Salamov A.A."/>
            <person name="Brown D.W."/>
            <person name="Nagy L.G."/>
            <person name="Floudas D."/>
            <person name="Held B.W."/>
            <person name="Levasseur A."/>
            <person name="Lombard V."/>
            <person name="Morin E."/>
            <person name="Otillar R."/>
            <person name="Lindquist E.A."/>
            <person name="Sun H."/>
            <person name="LaButti K.M."/>
            <person name="Schmutz J."/>
            <person name="Jabbour D."/>
            <person name="Luo H."/>
            <person name="Baker S.E."/>
            <person name="Pisabarro A.G."/>
            <person name="Walton J.D."/>
            <person name="Blanchette R.A."/>
            <person name="Henrissat B."/>
            <person name="Martin F."/>
            <person name="Cullen D."/>
            <person name="Hibbett D.S."/>
            <person name="Grigoriev I.V."/>
        </authorList>
    </citation>
    <scope>NUCLEOTIDE SEQUENCE [LARGE SCALE GENOMIC DNA]</scope>
    <source>
        <strain evidence="2">PC15</strain>
    </source>
</reference>
<protein>
    <recommendedName>
        <fullName evidence="3">3'-5' exonuclease domain-containing protein</fullName>
    </recommendedName>
</protein>
<evidence type="ECO:0000313" key="2">
    <source>
        <dbReference type="Proteomes" id="UP000027073"/>
    </source>
</evidence>